<evidence type="ECO:0000313" key="2">
    <source>
        <dbReference type="Proteomes" id="UP000004756"/>
    </source>
</evidence>
<reference evidence="1 2" key="2">
    <citation type="submission" date="2009-02" db="EMBL/GenBank/DDBJ databases">
        <title>Draft genome sequence of Clostridium asparagiforme (DSM 15981).</title>
        <authorList>
            <person name="Sudarsanam P."/>
            <person name="Ley R."/>
            <person name="Guruge J."/>
            <person name="Turnbaugh P.J."/>
            <person name="Mahowald M."/>
            <person name="Liep D."/>
            <person name="Gordon J."/>
        </authorList>
    </citation>
    <scope>NUCLEOTIDE SEQUENCE [LARGE SCALE GENOMIC DNA]</scope>
    <source>
        <strain evidence="1 2">DSM 15981</strain>
    </source>
</reference>
<protein>
    <submittedName>
        <fullName evidence="1">Uncharacterized protein</fullName>
    </submittedName>
</protein>
<evidence type="ECO:0000313" key="1">
    <source>
        <dbReference type="EMBL" id="EEG56496.1"/>
    </source>
</evidence>
<organism evidence="1 2">
    <name type="scientific">[Clostridium] asparagiforme DSM 15981</name>
    <dbReference type="NCBI Taxonomy" id="518636"/>
    <lineage>
        <taxon>Bacteria</taxon>
        <taxon>Bacillati</taxon>
        <taxon>Bacillota</taxon>
        <taxon>Clostridia</taxon>
        <taxon>Lachnospirales</taxon>
        <taxon>Lachnospiraceae</taxon>
        <taxon>Enterocloster</taxon>
    </lineage>
</organism>
<dbReference type="Proteomes" id="UP000004756">
    <property type="component" value="Unassembled WGS sequence"/>
</dbReference>
<accession>C0CWN3</accession>
<name>C0CWN3_9FIRM</name>
<dbReference type="HOGENOM" id="CLU_2011235_0_0_9"/>
<gene>
    <name evidence="1" type="ORF">CLOSTASPAR_01404</name>
</gene>
<keyword evidence="2" id="KW-1185">Reference proteome</keyword>
<comment type="caution">
    <text evidence="1">The sequence shown here is derived from an EMBL/GenBank/DDBJ whole genome shotgun (WGS) entry which is preliminary data.</text>
</comment>
<dbReference type="AlphaFoldDB" id="C0CWN3"/>
<reference evidence="1 2" key="1">
    <citation type="submission" date="2009-01" db="EMBL/GenBank/DDBJ databases">
        <authorList>
            <person name="Fulton L."/>
            <person name="Clifton S."/>
            <person name="Fulton B."/>
            <person name="Xu J."/>
            <person name="Minx P."/>
            <person name="Pepin K.H."/>
            <person name="Johnson M."/>
            <person name="Bhonagiri V."/>
            <person name="Nash W.E."/>
            <person name="Mardis E.R."/>
            <person name="Wilson R.K."/>
        </authorList>
    </citation>
    <scope>NUCLEOTIDE SEQUENCE [LARGE SCALE GENOMIC DNA]</scope>
    <source>
        <strain evidence="1 2">DSM 15981</strain>
    </source>
</reference>
<proteinExistence type="predicted"/>
<sequence>MMEVERMESLVNEEVKHLKFGRGSIVEEPAEHIKVRFQSGGAVKTFRFPDAFAGYLAFEKGELQKKYNEMAMSERRRRETGHREEILRMEEERKAAQLELLKHRRSAARTAKTVAGTAAKKTK</sequence>
<dbReference type="EMBL" id="ACCJ01000061">
    <property type="protein sequence ID" value="EEG56496.1"/>
    <property type="molecule type" value="Genomic_DNA"/>
</dbReference>